<dbReference type="AlphaFoldDB" id="A0A563EVX6"/>
<comment type="caution">
    <text evidence="1">The sequence shown here is derived from an EMBL/GenBank/DDBJ whole genome shotgun (WGS) entry which is preliminary data.</text>
</comment>
<evidence type="ECO:0000313" key="2">
    <source>
        <dbReference type="Proteomes" id="UP000316639"/>
    </source>
</evidence>
<sequence length="450" mass="49159">MTSKEPDRGAALENPHDIDAAFPILTRDVGTISSSSTERGEGELGRLASDAISSVLGWKFRPGDAKGFAAALAGSFELTQVEGHTQANWRPRGYAVQADLGAVTGGQASLAARARTAVKDSLTLLDSLTPLRVDFDPQDAEGFRSLVREDMQALLREFESPLIRVPKVDQLFDMLLDPPRGGEGEPDVITDENVGGHLGRLRDEFGMISRLVNTIEEERVQTSFITLVDWNVGLYDGWTRVKRKIDPFDPDNDNGFFGPALIALSQLLAATAAQVDELWVALDSVMITAGEREVLRVPVPAQLGGSITLGGLTRWVHEFALNDGKKMAELGKDGVDNAFVFVARRLERLVRALPRRTTPVPAEDDTVSFRNTLPAGFFSRRVQVAIDELHDDLQEIVRIAENVHHEDDVVPQSNGSAKLSDGQLDELVARLKAELSTPNTPRSRAKRSGK</sequence>
<gene>
    <name evidence="1" type="ORF">FKR81_13330</name>
</gene>
<dbReference type="EMBL" id="VOBR01000007">
    <property type="protein sequence ID" value="TWP51829.1"/>
    <property type="molecule type" value="Genomic_DNA"/>
</dbReference>
<organism evidence="1 2">
    <name type="scientific">Lentzea tibetensis</name>
    <dbReference type="NCBI Taxonomy" id="2591470"/>
    <lineage>
        <taxon>Bacteria</taxon>
        <taxon>Bacillati</taxon>
        <taxon>Actinomycetota</taxon>
        <taxon>Actinomycetes</taxon>
        <taxon>Pseudonocardiales</taxon>
        <taxon>Pseudonocardiaceae</taxon>
        <taxon>Lentzea</taxon>
    </lineage>
</organism>
<reference evidence="1 2" key="1">
    <citation type="submission" date="2019-07" db="EMBL/GenBank/DDBJ databases">
        <title>Lentzea xizangensis sp. nov., isolated from Qinghai-Tibetan Plateau Soils.</title>
        <authorList>
            <person name="Huang J."/>
        </authorList>
    </citation>
    <scope>NUCLEOTIDE SEQUENCE [LARGE SCALE GENOMIC DNA]</scope>
    <source>
        <strain evidence="1 2">FXJ1.1311</strain>
    </source>
</reference>
<proteinExistence type="predicted"/>
<dbReference type="Proteomes" id="UP000316639">
    <property type="component" value="Unassembled WGS sequence"/>
</dbReference>
<keyword evidence="2" id="KW-1185">Reference proteome</keyword>
<evidence type="ECO:0000313" key="1">
    <source>
        <dbReference type="EMBL" id="TWP51829.1"/>
    </source>
</evidence>
<dbReference type="OrthoDB" id="581347at2"/>
<dbReference type="RefSeq" id="WP_146351647.1">
    <property type="nucleotide sequence ID" value="NZ_VOBR01000007.1"/>
</dbReference>
<name>A0A563EVX6_9PSEU</name>
<protein>
    <submittedName>
        <fullName evidence="1">Uncharacterized protein</fullName>
    </submittedName>
</protein>
<accession>A0A563EVX6</accession>